<proteinExistence type="predicted"/>
<comment type="caution">
    <text evidence="3">The sequence shown here is derived from an EMBL/GenBank/DDBJ whole genome shotgun (WGS) entry which is preliminary data.</text>
</comment>
<reference evidence="4" key="1">
    <citation type="submission" date="2015-04" db="EMBL/GenBank/DDBJ databases">
        <title>Physiological reanalysis, assessment of diazotrophy, and genome sequences of multiple isolates of Streptomyces thermoautotrophicus.</title>
        <authorList>
            <person name="MacKellar D.C."/>
            <person name="Lieber L."/>
            <person name="Norman J."/>
            <person name="Bolger A."/>
            <person name="Tobin C."/>
            <person name="Murray J.W."/>
            <person name="Chang R."/>
            <person name="Ford T."/>
            <person name="Nguyen P.Q."/>
            <person name="Woodward J."/>
            <person name="Permingeat H."/>
            <person name="Joshi N.S."/>
            <person name="Silver P.A."/>
            <person name="Usadel B."/>
            <person name="Rutherford A.W."/>
            <person name="Friesen M."/>
            <person name="Prell J."/>
        </authorList>
    </citation>
    <scope>NUCLEOTIDE SEQUENCE [LARGE SCALE GENOMIC DNA]</scope>
    <source>
        <strain evidence="4">H1</strain>
    </source>
</reference>
<protein>
    <submittedName>
        <fullName evidence="3">Uncharacterized protein</fullName>
    </submittedName>
</protein>
<organism evidence="3 4">
    <name type="scientific">Carbonactinospora thermoautotrophica</name>
    <dbReference type="NCBI Taxonomy" id="1469144"/>
    <lineage>
        <taxon>Bacteria</taxon>
        <taxon>Bacillati</taxon>
        <taxon>Actinomycetota</taxon>
        <taxon>Actinomycetes</taxon>
        <taxon>Kitasatosporales</taxon>
        <taxon>Carbonactinosporaceae</taxon>
        <taxon>Carbonactinospora</taxon>
    </lineage>
</organism>
<evidence type="ECO:0000256" key="1">
    <source>
        <dbReference type="SAM" id="Coils"/>
    </source>
</evidence>
<gene>
    <name evidence="3" type="ORF">LI90_4360</name>
</gene>
<evidence type="ECO:0000256" key="2">
    <source>
        <dbReference type="SAM" id="Phobius"/>
    </source>
</evidence>
<dbReference type="EMBL" id="LAXD01000002">
    <property type="protein sequence ID" value="KWW97388.1"/>
    <property type="molecule type" value="Genomic_DNA"/>
</dbReference>
<feature type="coiled-coil region" evidence="1">
    <location>
        <begin position="25"/>
        <end position="59"/>
    </location>
</feature>
<accession>A0A132MHS7</accession>
<keyword evidence="2" id="KW-0812">Transmembrane</keyword>
<feature type="transmembrane region" description="Helical" evidence="2">
    <location>
        <begin position="82"/>
        <end position="105"/>
    </location>
</feature>
<dbReference type="Proteomes" id="UP000070188">
    <property type="component" value="Unassembled WGS sequence"/>
</dbReference>
<keyword evidence="2" id="KW-0472">Membrane</keyword>
<evidence type="ECO:0000313" key="4">
    <source>
        <dbReference type="Proteomes" id="UP000070188"/>
    </source>
</evidence>
<keyword evidence="1" id="KW-0175">Coiled coil</keyword>
<sequence length="110" mass="12134">MMAEQLEPSTRITLGEIHRAVVELKSLVERHIARQEERTARLEEADQDKEIRLRLLEREAVTRAELGALRGELETRQGRAPAWVAVVISAIGLVLSAVVGVATLMQGRGG</sequence>
<evidence type="ECO:0000313" key="3">
    <source>
        <dbReference type="EMBL" id="KWW97388.1"/>
    </source>
</evidence>
<dbReference type="AlphaFoldDB" id="A0A132MHS7"/>
<dbReference type="PATRIC" id="fig|1469144.10.peg.36"/>
<keyword evidence="3" id="KW-0614">Plasmid</keyword>
<name>A0A132MHS7_9ACTN</name>
<keyword evidence="4" id="KW-1185">Reference proteome</keyword>
<keyword evidence="2" id="KW-1133">Transmembrane helix</keyword>
<geneLocation type="plasmid" evidence="3">
    <name>unnamed</name>
</geneLocation>